<accession>A0ABV0G8B7</accession>
<sequence length="373" mass="41477">MQDRWLAVHPLEMQSDHPNVRVAIPAAWWQGVHILLSLVTKKHRARKLLDADLPIRHRRCLSRIAMGSMPRFIDADLESRRHQLHLVGWLTANWPCRFATVMTQAGLSATDLRHSEYPVPHWVSTVSESMLVRRGYRVNSAEVSEAIKVLSAQGRSPSKIELKRMLNVTEARAVDAALGLSATCLSDSELTRVLALIDQRVKAAPPGRSEWASWVRDAACFAAMLCKGLRPRQLSSLTLNDGLCMLREPPSLGSTTVSKAAAIHKQHLAAWMQTYIHRVRPSFLRQSAPSDCLFLTRFSLPYGGFGLAERLAEILREAGVRDWRRGALLLSGTRLQHPTPDIEGAVRAGASQRPRHSGIAGSPANQRQTQESS</sequence>
<dbReference type="RefSeq" id="WP_347604815.1">
    <property type="nucleotide sequence ID" value="NZ_JBDPZC010000001.1"/>
</dbReference>
<gene>
    <name evidence="2" type="ORF">ABDJ40_00815</name>
</gene>
<protein>
    <recommendedName>
        <fullName evidence="4">Tyr recombinase domain-containing protein</fullName>
    </recommendedName>
</protein>
<feature type="region of interest" description="Disordered" evidence="1">
    <location>
        <begin position="339"/>
        <end position="373"/>
    </location>
</feature>
<evidence type="ECO:0000313" key="3">
    <source>
        <dbReference type="Proteomes" id="UP001462640"/>
    </source>
</evidence>
<organism evidence="2 3">
    <name type="scientific">Roseateles flavus</name>
    <dbReference type="NCBI Taxonomy" id="3149041"/>
    <lineage>
        <taxon>Bacteria</taxon>
        <taxon>Pseudomonadati</taxon>
        <taxon>Pseudomonadota</taxon>
        <taxon>Betaproteobacteria</taxon>
        <taxon>Burkholderiales</taxon>
        <taxon>Sphaerotilaceae</taxon>
        <taxon>Roseateles</taxon>
    </lineage>
</organism>
<keyword evidence="3" id="KW-1185">Reference proteome</keyword>
<comment type="caution">
    <text evidence="2">The sequence shown here is derived from an EMBL/GenBank/DDBJ whole genome shotgun (WGS) entry which is preliminary data.</text>
</comment>
<reference evidence="2 3" key="1">
    <citation type="submission" date="2024-05" db="EMBL/GenBank/DDBJ databases">
        <title>Roseateles sp. 2.12 16S ribosomal RNA gene Genome sequencing and assembly.</title>
        <authorList>
            <person name="Woo H."/>
        </authorList>
    </citation>
    <scope>NUCLEOTIDE SEQUENCE [LARGE SCALE GENOMIC DNA]</scope>
    <source>
        <strain evidence="2 3">2.12</strain>
    </source>
</reference>
<evidence type="ECO:0008006" key="4">
    <source>
        <dbReference type="Google" id="ProtNLM"/>
    </source>
</evidence>
<proteinExistence type="predicted"/>
<dbReference type="Proteomes" id="UP001462640">
    <property type="component" value="Unassembled WGS sequence"/>
</dbReference>
<feature type="compositionally biased region" description="Polar residues" evidence="1">
    <location>
        <begin position="363"/>
        <end position="373"/>
    </location>
</feature>
<evidence type="ECO:0000256" key="1">
    <source>
        <dbReference type="SAM" id="MobiDB-lite"/>
    </source>
</evidence>
<dbReference type="EMBL" id="JBDPZC010000001">
    <property type="protein sequence ID" value="MEO3711301.1"/>
    <property type="molecule type" value="Genomic_DNA"/>
</dbReference>
<name>A0ABV0G8B7_9BURK</name>
<evidence type="ECO:0000313" key="2">
    <source>
        <dbReference type="EMBL" id="MEO3711301.1"/>
    </source>
</evidence>